<comment type="subcellular location">
    <subcellularLocation>
        <location evidence="1">Nucleus</location>
    </subcellularLocation>
</comment>
<dbReference type="PANTHER" id="PTHR22940">
    <property type="entry name" value="TIMEOUT/TIMELESS-2"/>
    <property type="match status" value="1"/>
</dbReference>
<dbReference type="InterPro" id="IPR044998">
    <property type="entry name" value="Timeless"/>
</dbReference>
<dbReference type="AlphaFoldDB" id="M4SZ92"/>
<evidence type="ECO:0000256" key="1">
    <source>
        <dbReference type="ARBA" id="ARBA00004123"/>
    </source>
</evidence>
<keyword evidence="2" id="KW-0539">Nucleus</keyword>
<evidence type="ECO:0000256" key="2">
    <source>
        <dbReference type="ARBA" id="ARBA00023242"/>
    </source>
</evidence>
<feature type="domain" description="Timeless N-terminal" evidence="5">
    <location>
        <begin position="1"/>
        <end position="241"/>
    </location>
</feature>
<protein>
    <submittedName>
        <fullName evidence="6">Timeout B</fullName>
    </submittedName>
</protein>
<feature type="non-terminal residue" evidence="6">
    <location>
        <position position="1"/>
    </location>
</feature>
<gene>
    <name evidence="6" type="primary">TIMB</name>
</gene>
<organism evidence="6">
    <name type="scientific">Brachionus calyciflorus</name>
    <dbReference type="NCBI Taxonomy" id="104777"/>
    <lineage>
        <taxon>Eukaryota</taxon>
        <taxon>Metazoa</taxon>
        <taxon>Spiralia</taxon>
        <taxon>Gnathifera</taxon>
        <taxon>Rotifera</taxon>
        <taxon>Eurotatoria</taxon>
        <taxon>Monogononta</taxon>
        <taxon>Pseudotrocha</taxon>
        <taxon>Ploima</taxon>
        <taxon>Brachionidae</taxon>
        <taxon>Brachionus</taxon>
    </lineage>
</organism>
<dbReference type="GO" id="GO:0006281">
    <property type="term" value="P:DNA repair"/>
    <property type="evidence" value="ECO:0007669"/>
    <property type="project" value="TreeGrafter"/>
</dbReference>
<dbReference type="PANTHER" id="PTHR22940:SF4">
    <property type="entry name" value="PROTEIN TIMELESS HOMOLOG"/>
    <property type="match status" value="1"/>
</dbReference>
<dbReference type="GO" id="GO:0043111">
    <property type="term" value="P:replication fork arrest"/>
    <property type="evidence" value="ECO:0007669"/>
    <property type="project" value="TreeGrafter"/>
</dbReference>
<dbReference type="GO" id="GO:0000076">
    <property type="term" value="P:DNA replication checkpoint signaling"/>
    <property type="evidence" value="ECO:0007669"/>
    <property type="project" value="TreeGrafter"/>
</dbReference>
<evidence type="ECO:0000256" key="3">
    <source>
        <dbReference type="ARBA" id="ARBA00023306"/>
    </source>
</evidence>
<proteinExistence type="predicted"/>
<dbReference type="InterPro" id="IPR006906">
    <property type="entry name" value="Timeless_N"/>
</dbReference>
<keyword evidence="3" id="KW-0131">Cell cycle</keyword>
<evidence type="ECO:0000313" key="6">
    <source>
        <dbReference type="EMBL" id="AGH55772.1"/>
    </source>
</evidence>
<dbReference type="GO" id="GO:0031298">
    <property type="term" value="C:replication fork protection complex"/>
    <property type="evidence" value="ECO:0007669"/>
    <property type="project" value="TreeGrafter"/>
</dbReference>
<evidence type="ECO:0000259" key="5">
    <source>
        <dbReference type="Pfam" id="PF04821"/>
    </source>
</evidence>
<feature type="non-terminal residue" evidence="6">
    <location>
        <position position="993"/>
    </location>
</feature>
<name>M4SZ92_9BILA</name>
<sequence length="993" mass="118516">RYLKRDDPNEKTIRRELLKSDVISNDLIPLLKIIKPKKESALFDIVLRLLVNLTQSALNCFELKIPEDKFHYNIFLEIDNQLKRVKESFADEGFIRVLSDKISEIMRKEWQDRPEEEELILERILFLIRNVLLIKNSESDENRLETDINSHDHLILNFFQKLILTNHLIYIAHSNINIKYTIHILEIVTLMLREQVILVKNFFDFMILSELEMLTRKDSQMRKHNRLRLNPRHSRFMGTYVAVNMKSINDENKLIVHKNAKNMDEVLDDSSKKIIRKAKNKINDEQQRKSVLYIRIILKKFCLNFVQDAYNTFFRNLKDLIQRKKLEDDETCYYYWLIQFLTEFTRNSDFQEQQKIELIKETFSLELFHSIEVFIQRCFEMMRVEKENNKLWAKRMHTSLKCYKENLTLDPDTQSSISTKKHLLDEKIMDLVQRLKDQIFYIQEFRELFITMLKDFDHTKMSKNFLRDLIEANHIFKRLKEEEEYNRRLDEQDSSFKTKVWQKNFARVASLIQGQSEFSIENDNLMPFDFVATSDEDFESHKDLVIEKIQHLLVENKPDDSISLFREARFLFLRDKDLFGTPDMAADDEFETFKNLFMKELDIKKPEPKETNAEETDAVYNEEFETETNDEASGGYVVEEENLDFEKFLFRYTHPHILKSYILMLGEYGKNSDFLNRCCMAMFERIAYECHAPQCLYQLSFFNLINKIFKDPMSRCCMNILEKSTQKKSIDDLYASTYSTEDMFAFFRQLLSKFFEQTTKNPLMYLEILFFKDKKIIFDLGEESTGYQSLNADNLNGKNRKIAWTQEEQDELRELFEKYKKRFERDNDNDDDNNLDDDIEDVYNSKNQDAGDIIDLIMLNIKDGNRKRKDLCNQLVNIGCVKSADVFKTEKYTFPGRKKMGRNKLWRDEDIADLRHSFFIISDEAKELDKPLSEMMNKLQTCLKINRTKSCIVDKLLSLGLIKNKSELMGSKKKNKNKFDDEDDKFIQDDDSD</sequence>
<dbReference type="GO" id="GO:0003677">
    <property type="term" value="F:DNA binding"/>
    <property type="evidence" value="ECO:0007669"/>
    <property type="project" value="TreeGrafter"/>
</dbReference>
<accession>M4SZ92</accession>
<dbReference type="Pfam" id="PF04821">
    <property type="entry name" value="TIMELESS"/>
    <property type="match status" value="1"/>
</dbReference>
<dbReference type="EMBL" id="JX156115">
    <property type="protein sequence ID" value="AGH55772.1"/>
    <property type="molecule type" value="Genomic_DNA"/>
</dbReference>
<reference evidence="6" key="1">
    <citation type="journal article" date="2013" name="J. Hered.">
        <title>Inventory and phylogenetic analysis of meiotic genes in monogonont rotifers.</title>
        <authorList>
            <person name="Hanson S.J."/>
            <person name="Schurko A.M."/>
            <person name="Hecox-Lea B."/>
            <person name="Mark Welch D.B."/>
            <person name="Stelzer C.P."/>
            <person name="Logsdon J.M.Jr."/>
        </authorList>
    </citation>
    <scope>NUCLEOTIDE SEQUENCE</scope>
</reference>
<feature type="region of interest" description="Disordered" evidence="4">
    <location>
        <begin position="971"/>
        <end position="993"/>
    </location>
</feature>
<feature type="compositionally biased region" description="Acidic residues" evidence="4">
    <location>
        <begin position="980"/>
        <end position="993"/>
    </location>
</feature>
<evidence type="ECO:0000256" key="4">
    <source>
        <dbReference type="SAM" id="MobiDB-lite"/>
    </source>
</evidence>